<dbReference type="InterPro" id="IPR052934">
    <property type="entry name" value="Methyl-DNA_Rec/Restrict_Enz"/>
</dbReference>
<dbReference type="Proteomes" id="UP000619079">
    <property type="component" value="Unassembled WGS sequence"/>
</dbReference>
<keyword evidence="4" id="KW-1185">Reference proteome</keyword>
<dbReference type="GO" id="GO:0016887">
    <property type="term" value="F:ATP hydrolysis activity"/>
    <property type="evidence" value="ECO:0007669"/>
    <property type="project" value="InterPro"/>
</dbReference>
<sequence length="513" mass="56910">MKYQSTALGEVVEGDDPAHPDIDKREQILERALTAWGWTANIYRHEPPAPRVRFVKFTAESQTPGASYTLEVYIFPNLADSARDRPHEKRIQITRDYAEHQADFELDKAGSHRCLLLGFYCLDDDEVVICAWDAAAYQGHANPTSAYVHIEAIAGAFRFGFARSQDAKGRYVCCFRPEFLHYYVENMAHLHVVEGAGTGALPGEETPTAVTPTALTGGENVIFYGAPGTGKTHTVDAMVDGKLCVRTVFHPDMQNSDFVGALKPVMQEDRVTYSFSPGPFALALRNALAQPDRENYLVIEELNRAPAAAVFGDLFLLLDRDGVGAGKYDVDFPTPEFKAWLSTSLDREIDRVSLPSNLWLLATMNSADQGVYPIDTAFRRRWRQEYVPIDYSAAPNGTLDIVMGDGSIQTVPWHVFAKTMNDHLTEQLDIAEDRLLGPWFVTAEDLARSSLVPGKVLIYLWDDLLRHHGREKVFDVSAVKTFGEISARVAASQRIFSDALLAKFSGGEPASGT</sequence>
<evidence type="ECO:0000259" key="1">
    <source>
        <dbReference type="Pfam" id="PF07728"/>
    </source>
</evidence>
<dbReference type="GO" id="GO:0005524">
    <property type="term" value="F:ATP binding"/>
    <property type="evidence" value="ECO:0007669"/>
    <property type="project" value="InterPro"/>
</dbReference>
<gene>
    <name evidence="3" type="ORF">JF290_09655</name>
</gene>
<evidence type="ECO:0000313" key="3">
    <source>
        <dbReference type="EMBL" id="MBJ6371792.1"/>
    </source>
</evidence>
<dbReference type="PANTHER" id="PTHR37291">
    <property type="entry name" value="5-METHYLCYTOSINE-SPECIFIC RESTRICTION ENZYME B"/>
    <property type="match status" value="1"/>
</dbReference>
<evidence type="ECO:0000259" key="2">
    <source>
        <dbReference type="Pfam" id="PF20296"/>
    </source>
</evidence>
<dbReference type="InterPro" id="IPR027417">
    <property type="entry name" value="P-loop_NTPase"/>
</dbReference>
<comment type="caution">
    <text evidence="3">The sequence shown here is derived from an EMBL/GenBank/DDBJ whole genome shotgun (WGS) entry which is preliminary data.</text>
</comment>
<dbReference type="RefSeq" id="WP_199024659.1">
    <property type="nucleotide sequence ID" value="NZ_JAELVR010000006.1"/>
</dbReference>
<dbReference type="PANTHER" id="PTHR37291:SF1">
    <property type="entry name" value="TYPE IV METHYL-DIRECTED RESTRICTION ENZYME ECOKMCRB SUBUNIT"/>
    <property type="match status" value="1"/>
</dbReference>
<evidence type="ECO:0000313" key="4">
    <source>
        <dbReference type="Proteomes" id="UP000619079"/>
    </source>
</evidence>
<dbReference type="InterPro" id="IPR046894">
    <property type="entry name" value="MTaX1"/>
</dbReference>
<dbReference type="Gene3D" id="3.40.50.300">
    <property type="entry name" value="P-loop containing nucleotide triphosphate hydrolases"/>
    <property type="match status" value="1"/>
</dbReference>
<name>A0A8J7IIU0_9RHOB</name>
<accession>A0A8J7IIU0</accession>
<proteinExistence type="predicted"/>
<dbReference type="SUPFAM" id="SSF52540">
    <property type="entry name" value="P-loop containing nucleoside triphosphate hydrolases"/>
    <property type="match status" value="1"/>
</dbReference>
<organism evidence="3 4">
    <name type="scientific">Sedimentitalea arenosa</name>
    <dbReference type="NCBI Taxonomy" id="2798803"/>
    <lineage>
        <taxon>Bacteria</taxon>
        <taxon>Pseudomonadati</taxon>
        <taxon>Pseudomonadota</taxon>
        <taxon>Alphaproteobacteria</taxon>
        <taxon>Rhodobacterales</taxon>
        <taxon>Paracoccaceae</taxon>
        <taxon>Sedimentitalea</taxon>
    </lineage>
</organism>
<dbReference type="AlphaFoldDB" id="A0A8J7IIU0"/>
<dbReference type="EMBL" id="JAELVR010000006">
    <property type="protein sequence ID" value="MBJ6371792.1"/>
    <property type="molecule type" value="Genomic_DNA"/>
</dbReference>
<dbReference type="Pfam" id="PF07728">
    <property type="entry name" value="AAA_5"/>
    <property type="match status" value="1"/>
</dbReference>
<dbReference type="Pfam" id="PF20296">
    <property type="entry name" value="MTaX1"/>
    <property type="match status" value="1"/>
</dbReference>
<dbReference type="InterPro" id="IPR011704">
    <property type="entry name" value="ATPase_dyneun-rel_AAA"/>
</dbReference>
<reference evidence="3" key="1">
    <citation type="submission" date="2020-12" db="EMBL/GenBank/DDBJ databases">
        <title>Sedimentitalea sp. nov., isolated from sand in Incheon.</title>
        <authorList>
            <person name="Kim W."/>
        </authorList>
    </citation>
    <scope>NUCLEOTIDE SEQUENCE</scope>
    <source>
        <strain evidence="3">CAU 1593</strain>
    </source>
</reference>
<feature type="domain" description="Methylase-associated X1" evidence="2">
    <location>
        <begin position="70"/>
        <end position="184"/>
    </location>
</feature>
<feature type="domain" description="ATPase dynein-related AAA" evidence="1">
    <location>
        <begin position="220"/>
        <end position="381"/>
    </location>
</feature>
<protein>
    <submittedName>
        <fullName evidence="3">AAA family ATPase</fullName>
    </submittedName>
</protein>